<dbReference type="PROSITE" id="PS50038">
    <property type="entry name" value="FZ"/>
    <property type="match status" value="1"/>
</dbReference>
<dbReference type="PANTHER" id="PTHR11309">
    <property type="entry name" value="FRIZZLED"/>
    <property type="match status" value="1"/>
</dbReference>
<dbReference type="OrthoDB" id="10053709at2759"/>
<evidence type="ECO:0000313" key="20">
    <source>
        <dbReference type="EMBL" id="PAA51430.1"/>
    </source>
</evidence>
<evidence type="ECO:0000256" key="4">
    <source>
        <dbReference type="ARBA" id="ARBA00022475"/>
    </source>
</evidence>
<dbReference type="PRINTS" id="PR00489">
    <property type="entry name" value="FRIZZLED"/>
</dbReference>
<dbReference type="Pfam" id="PF01392">
    <property type="entry name" value="Fz"/>
    <property type="match status" value="1"/>
</dbReference>
<feature type="transmembrane region" description="Helical" evidence="16">
    <location>
        <begin position="383"/>
        <end position="402"/>
    </location>
</feature>
<feature type="transmembrane region" description="Helical" evidence="16">
    <location>
        <begin position="352"/>
        <end position="371"/>
    </location>
</feature>
<dbReference type="PROSITE" id="PS50261">
    <property type="entry name" value="G_PROTEIN_RECEP_F2_4"/>
    <property type="match status" value="1"/>
</dbReference>
<feature type="transmembrane region" description="Helical" evidence="16">
    <location>
        <begin position="294"/>
        <end position="314"/>
    </location>
</feature>
<dbReference type="AlphaFoldDB" id="A0A267DQ53"/>
<evidence type="ECO:0000256" key="15">
    <source>
        <dbReference type="SAM" id="MobiDB-lite"/>
    </source>
</evidence>
<evidence type="ECO:0000256" key="8">
    <source>
        <dbReference type="ARBA" id="ARBA00022989"/>
    </source>
</evidence>
<comment type="similarity">
    <text evidence="2">Belongs to the G-protein coupled receptor Fz/Smo family.</text>
</comment>
<dbReference type="GO" id="GO:0004930">
    <property type="term" value="F:G protein-coupled receptor activity"/>
    <property type="evidence" value="ECO:0007669"/>
    <property type="project" value="UniProtKB-KW"/>
</dbReference>
<dbReference type="SMART" id="SM00063">
    <property type="entry name" value="FRI"/>
    <property type="match status" value="1"/>
</dbReference>
<evidence type="ECO:0000256" key="14">
    <source>
        <dbReference type="PROSITE-ProRule" id="PRU00090"/>
    </source>
</evidence>
<feature type="chain" id="PRO_5012017811" evidence="17">
    <location>
        <begin position="28"/>
        <end position="698"/>
    </location>
</feature>
<dbReference type="Pfam" id="PF01534">
    <property type="entry name" value="Frizzled"/>
    <property type="match status" value="1"/>
</dbReference>
<feature type="disulfide bond" evidence="14">
    <location>
        <begin position="131"/>
        <end position="155"/>
    </location>
</feature>
<proteinExistence type="inferred from homology"/>
<feature type="region of interest" description="Disordered" evidence="15">
    <location>
        <begin position="666"/>
        <end position="698"/>
    </location>
</feature>
<dbReference type="Proteomes" id="UP000215902">
    <property type="component" value="Unassembled WGS sequence"/>
</dbReference>
<dbReference type="InterPro" id="IPR036790">
    <property type="entry name" value="Frizzled_dom_sf"/>
</dbReference>
<keyword evidence="12" id="KW-0675">Receptor</keyword>
<sequence length="698" mass="76053">MELLILTLKWPSIIMLFVALHAAPISAMSGYGKRSGVGSSLPAADLSSPKRCQAISKFSIPMCIDIGYNYTSMPNQFGHETQDEAGVEVHQFWPLIEIGCSQDLRFFLCSMYAPICMENYDRHLPACRSVCERAKRGCAPLMRQYGFGWPDRIDCAKLPEFGNPDILCMDVNHTKSSSSSESFVTPLPTVRSQSDSSQSASSDSNCDCQCRPPLVPLGENEAQFNRVRTAGVPNCALPCQGAYFFGGGSEDGGRRQFAAAWTGVWSVVCLVSSAMTLVTFLMDRTRFNYPERPIVMMSACYVMVSLGYIIRLAVGPDGIGCDGRVLRYGSSGPWLCSVVFLLTYLFGMASCVWWVVLCVAWFLAAGLKWGSEAIAKYGEVFHCLAWLLPIAKFILVLTFSLVDGDPVSGICSVGNTNLTAMRLFVLAPLITYLLLGSIFLLTGFVALFRIRSVIKQQACAKTYKLEKLMIRIGIFSILYTLPACVVIACHFYEAQLRETWLRAKACRCGAEPPAAAAHGQLSQLEPEYGVFMLRQFMQLAVGITSGVWIWSGKTLTTWREFFGRRLCCCGVGSGQSSRRSNLTGSHKSVNNAHGLGANGAKNASYNYNNVGTLGGGSGSAAGCSSQMIGAESWLMLQQQHQQQQQFGQAFGKLCPTTAPQVAFPLHRQASPQSSSTQLPLPPPPLPASLSSISQLSHL</sequence>
<feature type="compositionally biased region" description="Low complexity" evidence="15">
    <location>
        <begin position="687"/>
        <end position="698"/>
    </location>
</feature>
<feature type="region of interest" description="Disordered" evidence="15">
    <location>
        <begin position="178"/>
        <end position="207"/>
    </location>
</feature>
<dbReference type="STRING" id="282301.A0A267DQ53"/>
<dbReference type="GO" id="GO:0060070">
    <property type="term" value="P:canonical Wnt signaling pathway"/>
    <property type="evidence" value="ECO:0007669"/>
    <property type="project" value="TreeGrafter"/>
</dbReference>
<name>A0A267DQ53_9PLAT</name>
<evidence type="ECO:0000313" key="21">
    <source>
        <dbReference type="Proteomes" id="UP000215902"/>
    </source>
</evidence>
<dbReference type="SMART" id="SM01330">
    <property type="entry name" value="Frizzled"/>
    <property type="match status" value="1"/>
</dbReference>
<organism evidence="20 21">
    <name type="scientific">Macrostomum lignano</name>
    <dbReference type="NCBI Taxonomy" id="282301"/>
    <lineage>
        <taxon>Eukaryota</taxon>
        <taxon>Metazoa</taxon>
        <taxon>Spiralia</taxon>
        <taxon>Lophotrochozoa</taxon>
        <taxon>Platyhelminthes</taxon>
        <taxon>Rhabditophora</taxon>
        <taxon>Macrostomorpha</taxon>
        <taxon>Macrostomida</taxon>
        <taxon>Macrostomidae</taxon>
        <taxon>Macrostomum</taxon>
    </lineage>
</organism>
<gene>
    <name evidence="20" type="ORF">BOX15_Mlig009977g3</name>
</gene>
<keyword evidence="10 16" id="KW-0472">Membrane</keyword>
<dbReference type="InterPro" id="IPR017981">
    <property type="entry name" value="GPCR_2-like_7TM"/>
</dbReference>
<evidence type="ECO:0000256" key="11">
    <source>
        <dbReference type="ARBA" id="ARBA00023157"/>
    </source>
</evidence>
<evidence type="ECO:0000256" key="16">
    <source>
        <dbReference type="SAM" id="Phobius"/>
    </source>
</evidence>
<evidence type="ECO:0000256" key="2">
    <source>
        <dbReference type="ARBA" id="ARBA00008077"/>
    </source>
</evidence>
<dbReference type="GO" id="GO:0005886">
    <property type="term" value="C:plasma membrane"/>
    <property type="evidence" value="ECO:0007669"/>
    <property type="project" value="UniProtKB-SubCell"/>
</dbReference>
<dbReference type="Gene3D" id="1.20.1070.10">
    <property type="entry name" value="Rhodopsin 7-helix transmembrane proteins"/>
    <property type="match status" value="1"/>
</dbReference>
<comment type="caution">
    <text evidence="14">Lacks conserved residue(s) required for the propagation of feature annotation.</text>
</comment>
<feature type="transmembrane region" description="Helical" evidence="16">
    <location>
        <begin position="422"/>
        <end position="448"/>
    </location>
</feature>
<keyword evidence="7 17" id="KW-0732">Signal</keyword>
<keyword evidence="9" id="KW-0297">G-protein coupled receptor</keyword>
<dbReference type="GO" id="GO:0017147">
    <property type="term" value="F:Wnt-protein binding"/>
    <property type="evidence" value="ECO:0007669"/>
    <property type="project" value="TreeGrafter"/>
</dbReference>
<accession>A0A267DQ53</accession>
<keyword evidence="6 16" id="KW-0812">Transmembrane</keyword>
<dbReference type="GO" id="GO:0042813">
    <property type="term" value="F:Wnt receptor activity"/>
    <property type="evidence" value="ECO:0007669"/>
    <property type="project" value="TreeGrafter"/>
</dbReference>
<evidence type="ECO:0000256" key="10">
    <source>
        <dbReference type="ARBA" id="ARBA00023136"/>
    </source>
</evidence>
<dbReference type="InterPro" id="IPR015526">
    <property type="entry name" value="Frizzled/SFRP"/>
</dbReference>
<feature type="signal peptide" evidence="17">
    <location>
        <begin position="1"/>
        <end position="27"/>
    </location>
</feature>
<feature type="domain" description="FZ" evidence="18">
    <location>
        <begin position="47"/>
        <end position="171"/>
    </location>
</feature>
<dbReference type="FunFam" id="1.10.2000.10:FF:000004">
    <property type="entry name" value="Frizzled class receptor 8a"/>
    <property type="match status" value="1"/>
</dbReference>
<keyword evidence="13" id="KW-0807">Transducer</keyword>
<dbReference type="InterPro" id="IPR020067">
    <property type="entry name" value="Frizzled_dom"/>
</dbReference>
<keyword evidence="5" id="KW-0879">Wnt signaling pathway</keyword>
<evidence type="ECO:0000256" key="7">
    <source>
        <dbReference type="ARBA" id="ARBA00022729"/>
    </source>
</evidence>
<feature type="disulfide bond" evidence="14">
    <location>
        <begin position="63"/>
        <end position="109"/>
    </location>
</feature>
<dbReference type="EMBL" id="NIVC01003431">
    <property type="protein sequence ID" value="PAA51430.1"/>
    <property type="molecule type" value="Genomic_DNA"/>
</dbReference>
<keyword evidence="8 16" id="KW-1133">Transmembrane helix</keyword>
<evidence type="ECO:0000256" key="17">
    <source>
        <dbReference type="SAM" id="SignalP"/>
    </source>
</evidence>
<evidence type="ECO:0000256" key="6">
    <source>
        <dbReference type="ARBA" id="ARBA00022692"/>
    </source>
</evidence>
<keyword evidence="4" id="KW-1003">Cell membrane</keyword>
<protein>
    <submittedName>
        <fullName evidence="20">Uncharacterized protein</fullName>
    </submittedName>
</protein>
<feature type="transmembrane region" description="Helical" evidence="16">
    <location>
        <begin position="258"/>
        <end position="282"/>
    </location>
</feature>
<evidence type="ECO:0000256" key="9">
    <source>
        <dbReference type="ARBA" id="ARBA00023040"/>
    </source>
</evidence>
<comment type="subcellular location">
    <subcellularLocation>
        <location evidence="1">Cell membrane</location>
        <topology evidence="1">Multi-pass membrane protein</topology>
    </subcellularLocation>
</comment>
<evidence type="ECO:0000259" key="19">
    <source>
        <dbReference type="PROSITE" id="PS50261"/>
    </source>
</evidence>
<keyword evidence="11 14" id="KW-1015">Disulfide bond</keyword>
<dbReference type="Gene3D" id="1.10.2000.10">
    <property type="entry name" value="Frizzled cysteine-rich domain"/>
    <property type="match status" value="1"/>
</dbReference>
<evidence type="ECO:0000256" key="1">
    <source>
        <dbReference type="ARBA" id="ARBA00004651"/>
    </source>
</evidence>
<evidence type="ECO:0000256" key="3">
    <source>
        <dbReference type="ARBA" id="ARBA00022473"/>
    </source>
</evidence>
<feature type="compositionally biased region" description="Low complexity" evidence="15">
    <location>
        <begin position="668"/>
        <end position="678"/>
    </location>
</feature>
<keyword evidence="3" id="KW-0217">Developmental protein</keyword>
<feature type="transmembrane region" description="Helical" evidence="16">
    <location>
        <begin position="468"/>
        <end position="492"/>
    </location>
</feature>
<feature type="domain" description="G-protein coupled receptors family 2 profile 2" evidence="19">
    <location>
        <begin position="258"/>
        <end position="557"/>
    </location>
</feature>
<dbReference type="GO" id="GO:0035567">
    <property type="term" value="P:non-canonical Wnt signaling pathway"/>
    <property type="evidence" value="ECO:0007669"/>
    <property type="project" value="TreeGrafter"/>
</dbReference>
<evidence type="ECO:0000259" key="18">
    <source>
        <dbReference type="PROSITE" id="PS50038"/>
    </source>
</evidence>
<dbReference type="CDD" id="cd15035">
    <property type="entry name" value="7tmF_FZD5_FZD8-like"/>
    <property type="match status" value="1"/>
</dbReference>
<feature type="disulfide bond" evidence="14">
    <location>
        <begin position="127"/>
        <end position="168"/>
    </location>
</feature>
<reference evidence="20 21" key="1">
    <citation type="submission" date="2017-06" db="EMBL/GenBank/DDBJ databases">
        <title>A platform for efficient transgenesis in Macrostomum lignano, a flatworm model organism for stem cell research.</title>
        <authorList>
            <person name="Berezikov E."/>
        </authorList>
    </citation>
    <scope>NUCLEOTIDE SEQUENCE [LARGE SCALE GENOMIC DNA]</scope>
    <source>
        <strain evidence="20">DV1</strain>
        <tissue evidence="20">Whole organism</tissue>
    </source>
</reference>
<evidence type="ECO:0000256" key="12">
    <source>
        <dbReference type="ARBA" id="ARBA00023170"/>
    </source>
</evidence>
<dbReference type="SUPFAM" id="SSF63501">
    <property type="entry name" value="Frizzled cysteine-rich domain"/>
    <property type="match status" value="1"/>
</dbReference>
<feature type="compositionally biased region" description="Low complexity" evidence="15">
    <location>
        <begin position="192"/>
        <end position="206"/>
    </location>
</feature>
<dbReference type="InterPro" id="IPR000539">
    <property type="entry name" value="Frizzled/Smoothened_7TM"/>
</dbReference>
<keyword evidence="21" id="KW-1185">Reference proteome</keyword>
<dbReference type="CDD" id="cd07456">
    <property type="entry name" value="CRD_FZ5_like"/>
    <property type="match status" value="1"/>
</dbReference>
<comment type="caution">
    <text evidence="20">The sequence shown here is derived from an EMBL/GenBank/DDBJ whole genome shotgun (WGS) entry which is preliminary data.</text>
</comment>
<dbReference type="PANTHER" id="PTHR11309:SF126">
    <property type="entry name" value="FRIZZLED-2"/>
    <property type="match status" value="1"/>
</dbReference>
<feature type="disulfide bond" evidence="14">
    <location>
        <begin position="100"/>
        <end position="138"/>
    </location>
</feature>
<evidence type="ECO:0000256" key="13">
    <source>
        <dbReference type="ARBA" id="ARBA00023224"/>
    </source>
</evidence>
<evidence type="ECO:0000256" key="5">
    <source>
        <dbReference type="ARBA" id="ARBA00022687"/>
    </source>
</evidence>